<dbReference type="STRING" id="1802074.A3J15_02810"/>
<dbReference type="InterPro" id="IPR010982">
    <property type="entry name" value="Lambda_DNA-bd_dom_sf"/>
</dbReference>
<comment type="caution">
    <text evidence="2">The sequence shown here is derived from an EMBL/GenBank/DDBJ whole genome shotgun (WGS) entry which is preliminary data.</text>
</comment>
<organism evidence="2 3">
    <name type="scientific">Candidatus Roizmanbacteria bacterium RIFCSPLOWO2_02_FULL_38_10</name>
    <dbReference type="NCBI Taxonomy" id="1802074"/>
    <lineage>
        <taxon>Bacteria</taxon>
        <taxon>Candidatus Roizmaniibacteriota</taxon>
    </lineage>
</organism>
<feature type="domain" description="HTH cro/C1-type" evidence="1">
    <location>
        <begin position="40"/>
        <end position="95"/>
    </location>
</feature>
<dbReference type="CDD" id="cd00093">
    <property type="entry name" value="HTH_XRE"/>
    <property type="match status" value="1"/>
</dbReference>
<dbReference type="PROSITE" id="PS50943">
    <property type="entry name" value="HTH_CROC1"/>
    <property type="match status" value="1"/>
</dbReference>
<dbReference type="InterPro" id="IPR001387">
    <property type="entry name" value="Cro/C1-type_HTH"/>
</dbReference>
<accession>A0A1F7JKM6</accession>
<evidence type="ECO:0000313" key="3">
    <source>
        <dbReference type="Proteomes" id="UP000176376"/>
    </source>
</evidence>
<dbReference type="Proteomes" id="UP000176376">
    <property type="component" value="Unassembled WGS sequence"/>
</dbReference>
<gene>
    <name evidence="2" type="ORF">A3J15_02810</name>
</gene>
<dbReference type="Gene3D" id="1.10.260.40">
    <property type="entry name" value="lambda repressor-like DNA-binding domains"/>
    <property type="match status" value="1"/>
</dbReference>
<reference evidence="2 3" key="1">
    <citation type="journal article" date="2016" name="Nat. Commun.">
        <title>Thousands of microbial genomes shed light on interconnected biogeochemical processes in an aquifer system.</title>
        <authorList>
            <person name="Anantharaman K."/>
            <person name="Brown C.T."/>
            <person name="Hug L.A."/>
            <person name="Sharon I."/>
            <person name="Castelle C.J."/>
            <person name="Probst A.J."/>
            <person name="Thomas B.C."/>
            <person name="Singh A."/>
            <person name="Wilkins M.J."/>
            <person name="Karaoz U."/>
            <person name="Brodie E.L."/>
            <person name="Williams K.H."/>
            <person name="Hubbard S.S."/>
            <person name="Banfield J.F."/>
        </authorList>
    </citation>
    <scope>NUCLEOTIDE SEQUENCE [LARGE SCALE GENOMIC DNA]</scope>
</reference>
<dbReference type="SUPFAM" id="SSF47413">
    <property type="entry name" value="lambda repressor-like DNA-binding domains"/>
    <property type="match status" value="1"/>
</dbReference>
<dbReference type="Pfam" id="PF01381">
    <property type="entry name" value="HTH_3"/>
    <property type="match status" value="1"/>
</dbReference>
<protein>
    <recommendedName>
        <fullName evidence="1">HTH cro/C1-type domain-containing protein</fullName>
    </recommendedName>
</protein>
<dbReference type="AlphaFoldDB" id="A0A1F7JKM6"/>
<dbReference type="GO" id="GO:0003677">
    <property type="term" value="F:DNA binding"/>
    <property type="evidence" value="ECO:0007669"/>
    <property type="project" value="InterPro"/>
</dbReference>
<evidence type="ECO:0000259" key="1">
    <source>
        <dbReference type="PROSITE" id="PS50943"/>
    </source>
</evidence>
<evidence type="ECO:0000313" key="2">
    <source>
        <dbReference type="EMBL" id="OGK56150.1"/>
    </source>
</evidence>
<dbReference type="SMART" id="SM00530">
    <property type="entry name" value="HTH_XRE"/>
    <property type="match status" value="1"/>
</dbReference>
<name>A0A1F7JKM6_9BACT</name>
<proteinExistence type="predicted"/>
<dbReference type="EMBL" id="MGAY01000046">
    <property type="protein sequence ID" value="OGK56150.1"/>
    <property type="molecule type" value="Genomic_DNA"/>
</dbReference>
<sequence>MRNINDLTTWETYEKKLMKRKDFKKLAEKNEPKYQLVRSLIGARLKRKLSQKELARRIGTKQPVISRLENMQSYPTLSLLERISKALDTKLYIYFQS</sequence>